<dbReference type="Bgee" id="ENSCPOG00000004303">
    <property type="expression patterns" value="Expressed in liver and 1 other cell type or tissue"/>
</dbReference>
<feature type="chain" id="PRO_5015099612" evidence="7">
    <location>
        <begin position="16"/>
        <end position="555"/>
    </location>
</feature>
<evidence type="ECO:0000313" key="12">
    <source>
        <dbReference type="Proteomes" id="UP000005447"/>
    </source>
</evidence>
<comment type="caution">
    <text evidence="6">Lacks conserved residue(s) required for the propagation of feature annotation.</text>
</comment>
<dbReference type="RefSeq" id="NP_001166581.1">
    <property type="nucleotide sequence ID" value="NM_001173110.1"/>
</dbReference>
<feature type="domain" description="Sushi" evidence="8">
    <location>
        <begin position="137"/>
        <end position="201"/>
    </location>
</feature>
<feature type="domain" description="Sushi" evidence="8">
    <location>
        <begin position="202"/>
        <end position="261"/>
    </location>
</feature>
<dbReference type="GO" id="GO:0045959">
    <property type="term" value="P:negative regulation of complement activation, classical pathway"/>
    <property type="evidence" value="ECO:0007669"/>
    <property type="project" value="Ensembl"/>
</dbReference>
<dbReference type="SMART" id="SM00032">
    <property type="entry name" value="CCP"/>
    <property type="match status" value="8"/>
</dbReference>
<dbReference type="PANTHER" id="PTHR19325">
    <property type="entry name" value="COMPLEMENT COMPONENT-RELATED SUSHI DOMAIN-CONTAINING"/>
    <property type="match status" value="1"/>
</dbReference>
<keyword evidence="1 6" id="KW-0768">Sushi</keyword>
<feature type="domain" description="Sushi" evidence="8">
    <location>
        <begin position="13"/>
        <end position="74"/>
    </location>
</feature>
<feature type="disulfide bond" evidence="6">
    <location>
        <begin position="232"/>
        <end position="259"/>
    </location>
</feature>
<dbReference type="Gene3D" id="2.20.28.230">
    <property type="match status" value="1"/>
</dbReference>
<feature type="disulfide bond" evidence="6">
    <location>
        <begin position="45"/>
        <end position="72"/>
    </location>
</feature>
<dbReference type="GO" id="GO:1903027">
    <property type="term" value="P:regulation of opsonization"/>
    <property type="evidence" value="ECO:0007669"/>
    <property type="project" value="Ensembl"/>
</dbReference>
<evidence type="ECO:0000313" key="9">
    <source>
        <dbReference type="EMBL" id="BAB39737.1"/>
    </source>
</evidence>
<dbReference type="Gene3D" id="2.10.70.10">
    <property type="entry name" value="Complement Module, domain 1"/>
    <property type="match status" value="6"/>
</dbReference>
<dbReference type="PANTHER" id="PTHR19325:SF551">
    <property type="entry name" value="ZONA PELLUCIDA SPERM-BINDING PROTEIN 3 RECEPTOR"/>
    <property type="match status" value="1"/>
</dbReference>
<evidence type="ECO:0000256" key="7">
    <source>
        <dbReference type="SAM" id="SignalP"/>
    </source>
</evidence>
<proteinExistence type="evidence at transcript level"/>
<reference evidence="9" key="1">
    <citation type="journal article" date="2001" name="J. Immunol.">
        <title>Novel androgen-dependent promoters direct expression of the C4b-binding protein alpha-chain gene in epididymis.</title>
        <authorList>
            <person name="Nonaka M.I."/>
            <person name="Wang G."/>
            <person name="Mori T."/>
            <person name="Okada H."/>
            <person name="Nonaka M."/>
        </authorList>
    </citation>
    <scope>NUCLEOTIDE SEQUENCE</scope>
    <source>
        <tissue evidence="9">Epididymis</tissue>
        <tissue evidence="10">Liver</tissue>
    </source>
</reference>
<accession>Q99JA1</accession>
<dbReference type="EMBL" id="AB049465">
    <property type="protein sequence ID" value="BAB39737.1"/>
    <property type="molecule type" value="mRNA"/>
</dbReference>
<evidence type="ECO:0000313" key="10">
    <source>
        <dbReference type="EMBL" id="BAB39739.1"/>
    </source>
</evidence>
<dbReference type="FunFam" id="2.10.70.10:FF:000014">
    <property type="entry name" value="Membrane cofactor protein"/>
    <property type="match status" value="2"/>
</dbReference>
<reference evidence="11" key="3">
    <citation type="submission" date="2025-05" db="UniProtKB">
        <authorList>
            <consortium name="Ensembl"/>
        </authorList>
    </citation>
    <scope>IDENTIFICATION</scope>
    <source>
        <strain evidence="11">2N</strain>
    </source>
</reference>
<dbReference type="PROSITE" id="PS50923">
    <property type="entry name" value="SUSHI"/>
    <property type="match status" value="6"/>
</dbReference>
<dbReference type="OMA" id="VLRYRCH"/>
<dbReference type="Pfam" id="PF18453">
    <property type="entry name" value="C4bp_oligo"/>
    <property type="match status" value="1"/>
</dbReference>
<dbReference type="eggNOG" id="ENOG502SHRK">
    <property type="taxonomic scope" value="Eukaryota"/>
</dbReference>
<reference evidence="12" key="2">
    <citation type="journal article" date="2011" name="Nature">
        <title>A high-resolution map of human evolutionary constraint using 29 mammals.</title>
        <authorList>
            <person name="Lindblad-Toh K."/>
            <person name="Garber M."/>
            <person name="Zuk O."/>
            <person name="Lin M.F."/>
            <person name="Parker B.J."/>
            <person name="Washietl S."/>
            <person name="Kheradpour P."/>
            <person name="Ernst J."/>
            <person name="Jordan G."/>
            <person name="Mauceli E."/>
            <person name="Ward L.D."/>
            <person name="Lowe C.B."/>
            <person name="Holloway A.K."/>
            <person name="Clamp M."/>
            <person name="Gnerre S."/>
            <person name="Alfoldi J."/>
            <person name="Beal K."/>
            <person name="Chang J."/>
            <person name="Clawson H."/>
            <person name="Cuff J."/>
            <person name="Di Palma F."/>
            <person name="Fitzgerald S."/>
            <person name="Flicek P."/>
            <person name="Guttman M."/>
            <person name="Hubisz M.J."/>
            <person name="Jaffe D.B."/>
            <person name="Jungreis I."/>
            <person name="Kent W.J."/>
            <person name="Kostka D."/>
            <person name="Lara M."/>
            <person name="Martins A.L."/>
            <person name="Massingham T."/>
            <person name="Moltke I."/>
            <person name="Raney B.J."/>
            <person name="Rasmussen M.D."/>
            <person name="Robinson J."/>
            <person name="Stark A."/>
            <person name="Vilella A.J."/>
            <person name="Wen J."/>
            <person name="Xie X."/>
            <person name="Zody M.C."/>
            <person name="Baldwin J."/>
            <person name="Bloom T."/>
            <person name="Chin C.W."/>
            <person name="Heiman D."/>
            <person name="Nicol R."/>
            <person name="Nusbaum C."/>
            <person name="Young S."/>
            <person name="Wilkinson J."/>
            <person name="Worley K.C."/>
            <person name="Kovar C.L."/>
            <person name="Muzny D.M."/>
            <person name="Gibbs R.A."/>
            <person name="Cree A."/>
            <person name="Dihn H.H."/>
            <person name="Fowler G."/>
            <person name="Jhangiani S."/>
            <person name="Joshi V."/>
            <person name="Lee S."/>
            <person name="Lewis L.R."/>
            <person name="Nazareth L.V."/>
            <person name="Okwuonu G."/>
            <person name="Santibanez J."/>
            <person name="Warren W.C."/>
            <person name="Mardis E.R."/>
            <person name="Weinstock G.M."/>
            <person name="Wilson R.K."/>
            <person name="Delehaunty K."/>
            <person name="Dooling D."/>
            <person name="Fronik C."/>
            <person name="Fulton L."/>
            <person name="Fulton B."/>
            <person name="Graves T."/>
            <person name="Minx P."/>
            <person name="Sodergren E."/>
            <person name="Birney E."/>
            <person name="Margulies E.H."/>
            <person name="Herrero J."/>
            <person name="Green E.D."/>
            <person name="Haussler D."/>
            <person name="Siepel A."/>
            <person name="Goldman N."/>
            <person name="Pollard K.S."/>
            <person name="Pedersen J.S."/>
            <person name="Lander E.S."/>
            <person name="Kellis M."/>
        </authorList>
    </citation>
    <scope>NUCLEOTIDE SEQUENCE [LARGE SCALE GENOMIC DNA]</scope>
    <source>
        <strain evidence="12">2N</strain>
    </source>
</reference>
<dbReference type="Proteomes" id="UP000005447">
    <property type="component" value="Unassembled WGS sequence"/>
</dbReference>
<evidence type="ECO:0000256" key="1">
    <source>
        <dbReference type="ARBA" id="ARBA00022659"/>
    </source>
</evidence>
<dbReference type="STRING" id="10141.ENSCPOP00000003880"/>
<evidence type="ECO:0000256" key="6">
    <source>
        <dbReference type="PROSITE-ProRule" id="PRU00302"/>
    </source>
</evidence>
<dbReference type="CDD" id="cd00033">
    <property type="entry name" value="CCP"/>
    <property type="match status" value="7"/>
</dbReference>
<dbReference type="GeneTree" id="ENSGT00940000154640"/>
<feature type="disulfide bond" evidence="6">
    <location>
        <begin position="139"/>
        <end position="182"/>
    </location>
</feature>
<keyword evidence="4 6" id="KW-1015">Disulfide bond</keyword>
<dbReference type="Pfam" id="PF00084">
    <property type="entry name" value="Sushi"/>
    <property type="match status" value="7"/>
</dbReference>
<feature type="signal peptide" evidence="7">
    <location>
        <begin position="1"/>
        <end position="15"/>
    </location>
</feature>
<protein>
    <submittedName>
        <fullName evidence="9">C4bp alpha-chain</fullName>
    </submittedName>
    <submittedName>
        <fullName evidence="11">Complement component 4 binding protein alpha</fullName>
    </submittedName>
</protein>
<sequence length="555" mass="61628">MALVTSLLATVLGRCGPPPVLFFATPAKELNQTEFTTNTVLKYTCRPGYIRIHSDQTLTCKVNGQWRYEVFCSKKQCRNPGDLPHGTIEVKTDLFLGSKIEFSCSEGFNLVGPTTSVCEIHDKGVDWSVPFPICEIIKCRSPPDISNGKHSGAVEDLYTYGSSVTYSCDPSYSLLGNPSISCTVVNKTVGVWSPSPPVCKKVICRQPIVQYANIISGFGPIYTFKDTIMFSCQKGFVLKGSSLIRCEADNNWNPSPPVCEPNSCVDIPDIPDAYWDSYRRPRKGELYSPGTVFKYSCHSGYVPATHESTTVTCQSDFKWSPFRGCKKVCCPAPEVNNGRSMRAADSYSTDCPFSYNNIFQYRCDSDRQYYTSTCQADGTWKPRVFCGQACHVPPEIAHGRYRKEGGYLSALSYVYECDDGYTLVGQNTITCKNSLLSSEAPQCKAQCLKPKIENGKLSVDKPQYIEPENVTIHCDSGFKLEGSPSITCSEKGTWHPGVPKCEWEVPENCEQVIVGKKLMKCLSNPDEAQMALQLYKLSLEAELLRLQIVKARQGS</sequence>
<dbReference type="GO" id="GO:0005615">
    <property type="term" value="C:extracellular space"/>
    <property type="evidence" value="ECO:0007669"/>
    <property type="project" value="Ensembl"/>
</dbReference>
<dbReference type="Gene3D" id="1.20.5.3730">
    <property type="match status" value="1"/>
</dbReference>
<feature type="domain" description="Sushi" evidence="8">
    <location>
        <begin position="75"/>
        <end position="136"/>
    </location>
</feature>
<keyword evidence="2 7" id="KW-0732">Signal</keyword>
<feature type="domain" description="Sushi" evidence="8">
    <location>
        <begin position="262"/>
        <end position="327"/>
    </location>
</feature>
<dbReference type="EMBL" id="AAKN02017880">
    <property type="status" value="NOT_ANNOTATED_CDS"/>
    <property type="molecule type" value="Genomic_DNA"/>
</dbReference>
<dbReference type="InterPro" id="IPR035976">
    <property type="entry name" value="Sushi/SCR/CCP_sf"/>
</dbReference>
<dbReference type="SUPFAM" id="SSF57535">
    <property type="entry name" value="Complement control module/SCR domain"/>
    <property type="match status" value="8"/>
</dbReference>
<dbReference type="CTD" id="722"/>
<dbReference type="AlphaFoldDB" id="Q99JA1"/>
<dbReference type="GO" id="GO:0045732">
    <property type="term" value="P:positive regulation of protein catabolic process"/>
    <property type="evidence" value="ECO:0007669"/>
    <property type="project" value="Ensembl"/>
</dbReference>
<dbReference type="InterPro" id="IPR040514">
    <property type="entry name" value="C4bp_oligo"/>
</dbReference>
<evidence type="ECO:0000259" key="8">
    <source>
        <dbReference type="PROSITE" id="PS50923"/>
    </source>
</evidence>
<evidence type="ECO:0000313" key="11">
    <source>
        <dbReference type="Ensembl" id="ENSCPOP00000003880.2"/>
    </source>
</evidence>
<dbReference type="InterPro" id="IPR000436">
    <property type="entry name" value="Sushi_SCR_CCP_dom"/>
</dbReference>
<gene>
    <name evidence="9 11" type="primary">C4BPA</name>
</gene>
<feature type="domain" description="Sushi" evidence="8">
    <location>
        <begin position="445"/>
        <end position="503"/>
    </location>
</feature>
<dbReference type="EMBL" id="AB049467">
    <property type="protein sequence ID" value="BAB39739.1"/>
    <property type="molecule type" value="mRNA"/>
</dbReference>
<name>Q99JA1_CAVPO</name>
<feature type="disulfide bond" evidence="6">
    <location>
        <begin position="474"/>
        <end position="501"/>
    </location>
</feature>
<evidence type="ECO:0000256" key="5">
    <source>
        <dbReference type="ARBA" id="ARBA00023180"/>
    </source>
</evidence>
<keyword evidence="5" id="KW-0325">Glycoprotein</keyword>
<dbReference type="GeneID" id="100379238"/>
<keyword evidence="3" id="KW-0677">Repeat</keyword>
<dbReference type="FunFam" id="2.10.70.10:FF:000055">
    <property type="entry name" value="Complement decay-accelerating factor, GPI-anchored"/>
    <property type="match status" value="1"/>
</dbReference>
<dbReference type="KEGG" id="cpoc:100379238"/>
<dbReference type="HOGENOM" id="CLU_020107_5_2_1"/>
<organism evidence="9">
    <name type="scientific">Cavia porcellus</name>
    <name type="common">Guinea pig</name>
    <dbReference type="NCBI Taxonomy" id="10141"/>
    <lineage>
        <taxon>Eukaryota</taxon>
        <taxon>Metazoa</taxon>
        <taxon>Chordata</taxon>
        <taxon>Craniata</taxon>
        <taxon>Vertebrata</taxon>
        <taxon>Euteleostomi</taxon>
        <taxon>Mammalia</taxon>
        <taxon>Eutheria</taxon>
        <taxon>Euarchontoglires</taxon>
        <taxon>Glires</taxon>
        <taxon>Rodentia</taxon>
        <taxon>Hystricomorpha</taxon>
        <taxon>Caviidae</taxon>
        <taxon>Cavia</taxon>
    </lineage>
</organism>
<dbReference type="InterPro" id="IPR050350">
    <property type="entry name" value="Compl-Cell_Adhes-Reg"/>
</dbReference>
<evidence type="ECO:0000256" key="4">
    <source>
        <dbReference type="ARBA" id="ARBA00023157"/>
    </source>
</evidence>
<dbReference type="Ensembl" id="ENSCPOT00000004348.3">
    <property type="protein sequence ID" value="ENSCPOP00000003880.2"/>
    <property type="gene ID" value="ENSCPOG00000004303.4"/>
</dbReference>
<evidence type="ECO:0000256" key="2">
    <source>
        <dbReference type="ARBA" id="ARBA00022729"/>
    </source>
</evidence>
<dbReference type="GO" id="GO:0009609">
    <property type="term" value="P:response to symbiotic bacterium"/>
    <property type="evidence" value="ECO:0007669"/>
    <property type="project" value="Ensembl"/>
</dbReference>
<keyword evidence="12" id="KW-1185">Reference proteome</keyword>
<dbReference type="VEuPathDB" id="HostDB:ENSCPOG00000004303"/>
<dbReference type="OrthoDB" id="8961654at2759"/>
<dbReference type="EMBL" id="AB049466">
    <property type="protein sequence ID" value="BAB39738.1"/>
    <property type="molecule type" value="mRNA"/>
</dbReference>
<evidence type="ECO:0000256" key="3">
    <source>
        <dbReference type="ARBA" id="ARBA00022737"/>
    </source>
</evidence>